<evidence type="ECO:0000256" key="2">
    <source>
        <dbReference type="ARBA" id="ARBA00022630"/>
    </source>
</evidence>
<keyword evidence="3" id="KW-0274">FAD</keyword>
<dbReference type="SUPFAM" id="SSF51905">
    <property type="entry name" value="FAD/NAD(P)-binding domain"/>
    <property type="match status" value="3"/>
</dbReference>
<keyword evidence="2" id="KW-0285">Flavoprotein</keyword>
<dbReference type="GO" id="GO:0050661">
    <property type="term" value="F:NADP binding"/>
    <property type="evidence" value="ECO:0007669"/>
    <property type="project" value="InterPro"/>
</dbReference>
<name>A0A8T9CI98_9HELO</name>
<dbReference type="EMBL" id="QGMK01000024">
    <property type="protein sequence ID" value="TVY85171.1"/>
    <property type="molecule type" value="Genomic_DNA"/>
</dbReference>
<gene>
    <name evidence="5" type="primary">stcW_5</name>
    <name evidence="5" type="ORF">LSUE1_G002341</name>
</gene>
<keyword evidence="6" id="KW-1185">Reference proteome</keyword>
<dbReference type="OrthoDB" id="74360at2759"/>
<dbReference type="InterPro" id="IPR051209">
    <property type="entry name" value="FAD-bind_Monooxygenase_sf"/>
</dbReference>
<dbReference type="AlphaFoldDB" id="A0A8T9CI98"/>
<evidence type="ECO:0000256" key="3">
    <source>
        <dbReference type="ARBA" id="ARBA00022827"/>
    </source>
</evidence>
<comment type="similarity">
    <text evidence="1">Belongs to the FAD-binding monooxygenase family.</text>
</comment>
<dbReference type="GO" id="GO:0050660">
    <property type="term" value="F:flavin adenine dinucleotide binding"/>
    <property type="evidence" value="ECO:0007669"/>
    <property type="project" value="InterPro"/>
</dbReference>
<evidence type="ECO:0000256" key="4">
    <source>
        <dbReference type="ARBA" id="ARBA00023002"/>
    </source>
</evidence>
<organism evidence="5 6">
    <name type="scientific">Lachnellula suecica</name>
    <dbReference type="NCBI Taxonomy" id="602035"/>
    <lineage>
        <taxon>Eukaryota</taxon>
        <taxon>Fungi</taxon>
        <taxon>Dikarya</taxon>
        <taxon>Ascomycota</taxon>
        <taxon>Pezizomycotina</taxon>
        <taxon>Leotiomycetes</taxon>
        <taxon>Helotiales</taxon>
        <taxon>Lachnaceae</taxon>
        <taxon>Lachnellula</taxon>
    </lineage>
</organism>
<dbReference type="Gene3D" id="3.50.50.60">
    <property type="entry name" value="FAD/NAD(P)-binding domain"/>
    <property type="match status" value="2"/>
</dbReference>
<reference evidence="5 6" key="1">
    <citation type="submission" date="2018-05" db="EMBL/GenBank/DDBJ databases">
        <title>Genome sequencing and assembly of the regulated plant pathogen Lachnellula willkommii and related sister species for the development of diagnostic species identification markers.</title>
        <authorList>
            <person name="Giroux E."/>
            <person name="Bilodeau G."/>
        </authorList>
    </citation>
    <scope>NUCLEOTIDE SEQUENCE [LARGE SCALE GENOMIC DNA]</scope>
    <source>
        <strain evidence="5 6">CBS 268.59</strain>
    </source>
</reference>
<dbReference type="InterPro" id="IPR020946">
    <property type="entry name" value="Flavin_mOase-like"/>
</dbReference>
<evidence type="ECO:0000313" key="5">
    <source>
        <dbReference type="EMBL" id="TVY85171.1"/>
    </source>
</evidence>
<evidence type="ECO:0000313" key="6">
    <source>
        <dbReference type="Proteomes" id="UP000469558"/>
    </source>
</evidence>
<dbReference type="PANTHER" id="PTHR42877:SF8">
    <property type="entry name" value="MONOOXYGENASE"/>
    <property type="match status" value="1"/>
</dbReference>
<comment type="caution">
    <text evidence="5">The sequence shown here is derived from an EMBL/GenBank/DDBJ whole genome shotgun (WGS) entry which is preliminary data.</text>
</comment>
<sequence length="566" mass="64233">MAPSAVADPPPPANSHDGGYQLLAEPLHKKRKMRLLCIGAGIAGIAAAYKYQEKLENIDFVIYEKNAGVGGTWLENVYPGCGCDLPAHAYTYSWEGNPNWSRFYAEQPEILEYLRSCAAKWNTLQFMKFKHRVVEVRWSEEKSGWDVKIENLEEGTTMHDFCDVLLNCNGLLNNWKWPAIEGLHDFKGKLLHSARWDTEWNYEGQTVAVIGSGSSGIQIVPGLQPVVKHLISFNRSPNWITPEIGQALAKDGKATRFTEEEIKRFNEDKKYFLEYRKNLQNGGAKYFGLYYKGTDLQKDSVKAYTEMMKQRLENNEELCNYLIPKFAVGCKRFTPGEGYLEALIKPNVTVVTSGIEKVTETGLLTSDGRHIEVDAIVCATGFECSYRPLFPVIGRKGRDLNEYWKDEPLHYMSVAAPGFPNYFITGGPNSPVSNGSLISGLENEIDYAYKCITKMQTENILAMDVTEEAMEDFLEHRNAAMERMVWSDGCRSWQVFMYKSGKLNGPVTGPSVGSTWHFNEMLDVPRFEDYKLKYLYKNRFSYLGNGRTERELRGEDIATHLKEPGA</sequence>
<proteinExistence type="inferred from homology"/>
<keyword evidence="5" id="KW-0503">Monooxygenase</keyword>
<keyword evidence="4" id="KW-0560">Oxidoreductase</keyword>
<protein>
    <submittedName>
        <fullName evidence="5">Putative sterigmatocystin biosynthesis monooxygenase</fullName>
    </submittedName>
</protein>
<dbReference type="Pfam" id="PF00743">
    <property type="entry name" value="FMO-like"/>
    <property type="match status" value="1"/>
</dbReference>
<evidence type="ECO:0000256" key="1">
    <source>
        <dbReference type="ARBA" id="ARBA00010139"/>
    </source>
</evidence>
<dbReference type="InterPro" id="IPR036188">
    <property type="entry name" value="FAD/NAD-bd_sf"/>
</dbReference>
<accession>A0A8T9CI98</accession>
<dbReference type="Proteomes" id="UP000469558">
    <property type="component" value="Unassembled WGS sequence"/>
</dbReference>
<dbReference type="GO" id="GO:0004499">
    <property type="term" value="F:N,N-dimethylaniline monooxygenase activity"/>
    <property type="evidence" value="ECO:0007669"/>
    <property type="project" value="InterPro"/>
</dbReference>
<dbReference type="PANTHER" id="PTHR42877">
    <property type="entry name" value="L-ORNITHINE N(5)-MONOOXYGENASE-RELATED"/>
    <property type="match status" value="1"/>
</dbReference>